<accession>A0A543FAL8</accession>
<keyword evidence="3" id="KW-1185">Reference proteome</keyword>
<dbReference type="EMBL" id="VFPG01000001">
    <property type="protein sequence ID" value="TQM30877.1"/>
    <property type="molecule type" value="Genomic_DNA"/>
</dbReference>
<evidence type="ECO:0000313" key="2">
    <source>
        <dbReference type="EMBL" id="TQM30877.1"/>
    </source>
</evidence>
<sequence length="75" mass="8268">MPGFGSGRSPRARTRQFPRCDPRHKPPPGDEFSDAVAFAGHKPLVEFLKTEHGIGHGHATALVQYHLNPEKWAVA</sequence>
<organism evidence="2 3">
    <name type="scientific">Nocardia bhagyanarayanae</name>
    <dbReference type="NCBI Taxonomy" id="1215925"/>
    <lineage>
        <taxon>Bacteria</taxon>
        <taxon>Bacillati</taxon>
        <taxon>Actinomycetota</taxon>
        <taxon>Actinomycetes</taxon>
        <taxon>Mycobacteriales</taxon>
        <taxon>Nocardiaceae</taxon>
        <taxon>Nocardia</taxon>
    </lineage>
</organism>
<dbReference type="Pfam" id="PF14117">
    <property type="entry name" value="DUF4287"/>
    <property type="match status" value="1"/>
</dbReference>
<reference evidence="2 3" key="1">
    <citation type="submission" date="2019-06" db="EMBL/GenBank/DDBJ databases">
        <title>Sequencing the genomes of 1000 actinobacteria strains.</title>
        <authorList>
            <person name="Klenk H.-P."/>
        </authorList>
    </citation>
    <scope>NUCLEOTIDE SEQUENCE [LARGE SCALE GENOMIC DNA]</scope>
    <source>
        <strain evidence="2 3">DSM 103495</strain>
    </source>
</reference>
<proteinExistence type="predicted"/>
<feature type="compositionally biased region" description="Basic and acidic residues" evidence="1">
    <location>
        <begin position="18"/>
        <end position="28"/>
    </location>
</feature>
<name>A0A543FAL8_9NOCA</name>
<comment type="caution">
    <text evidence="2">The sequence shown here is derived from an EMBL/GenBank/DDBJ whole genome shotgun (WGS) entry which is preliminary data.</text>
</comment>
<dbReference type="AlphaFoldDB" id="A0A543FAL8"/>
<protein>
    <submittedName>
        <fullName evidence="2">Uncharacterized protein DUF4287</fullName>
    </submittedName>
</protein>
<gene>
    <name evidence="2" type="ORF">FB390_2515</name>
</gene>
<evidence type="ECO:0000313" key="3">
    <source>
        <dbReference type="Proteomes" id="UP000316331"/>
    </source>
</evidence>
<feature type="region of interest" description="Disordered" evidence="1">
    <location>
        <begin position="1"/>
        <end position="32"/>
    </location>
</feature>
<dbReference type="Proteomes" id="UP000316331">
    <property type="component" value="Unassembled WGS sequence"/>
</dbReference>
<evidence type="ECO:0000256" key="1">
    <source>
        <dbReference type="SAM" id="MobiDB-lite"/>
    </source>
</evidence>
<dbReference type="InterPro" id="IPR025629">
    <property type="entry name" value="DUF4287"/>
</dbReference>